<evidence type="ECO:0000313" key="5">
    <source>
        <dbReference type="EMBL" id="KAL3808893.1"/>
    </source>
</evidence>
<dbReference type="PANTHER" id="PTHR46769">
    <property type="entry name" value="POLYCYSTIC KIDNEY AND HEPATIC DISEASE 1 (AUTOSOMAL RECESSIVE)-LIKE 1"/>
    <property type="match status" value="1"/>
</dbReference>
<dbReference type="InterPro" id="IPR000782">
    <property type="entry name" value="FAS1_domain"/>
</dbReference>
<dbReference type="SMART" id="SM00554">
    <property type="entry name" value="FAS1"/>
    <property type="match status" value="1"/>
</dbReference>
<dbReference type="InterPro" id="IPR036378">
    <property type="entry name" value="FAS1_dom_sf"/>
</dbReference>
<sequence>MMANRGGYADTNSFPGPMIAPGRRADNNADLEADTAANPIIVIQNATLFNERQVIIATPILPWWKERSGQMLIGTALVLLAVFVTAIGLSIDVATNKDVGDIAAVDAIYPVRKRGPHGTCPSDESAKDCGATLEIWMDIEGWSVMNLVVDTNNFTLPPNRTERLIDTLSGPFNWADNYGCRITGWLVPPITSDEYFLMVSGDDEIELWLSANDDPVNKVMVADVNTVGIQSSPTSFVAGSSYYFEALTMEGNNFDSSAILWQYPGLGEVEIIPAIYSRTKRPVHCGVDLDCDDGIWCNGDETCNDVGLCEFGSQRTCSDGLLCTDDICDELTKSCDNPTADCFASGDPCATDQCIESLGGCQFTCGATIDTWFLQAGGVYLKDLRVGKGLPNAPNKTERLGSLLEAPINIADFYASRMKGWLVPPVSGDYVFWIAADDMAELWLSTNDYPENGVLICFLTWKAEPRQWTTYPEQKSEPIPLVGDQAYYFEALMKETSNTDNLAIAWQYPGQALEVIPARHSRMTRPNTWPATCLVDSDCDDGLWCNGDESCSDAGVCRFGSHRTCSDGLLCTDDLCNELTDSCENPVANCTKSRDPCATDQCIESLGGCQFSCGAILETWADIVGSSVPDLMSATNNFAIAPDTAERLGNLLEAESFVANNYGVRMKGWLVPPVSGNYRFWISSDDNGEFWLSIDDDPANMVVINFQPFSSPQRDWFYYREQQSELVSLVVGQAYYFEAVMKEDTGLDHLAIAWQYPGHDLEVIPARFSMMTRPVPHNNTIFTSTDTVDQSVYSNETNALSDAAVVQPVTIYDAGKAAPSFSILMSFVDAAGLADLVSGPGPITVLGVYEVDAEHCCGLISKPCCFVDFRNINHAAAPNYLWVSFAVSFPAGVTLETYLLPENVALLQDILYYHIIDGLHPTASLKSGNLTTLNGATISVVLSDRAISFNDVYIIEPDWIFDNGIVHVIDRVLVPPYTSFEFD</sequence>
<keyword evidence="1" id="KW-0732">Signal</keyword>
<dbReference type="Gene3D" id="2.30.180.10">
    <property type="entry name" value="FAS1 domain"/>
    <property type="match status" value="1"/>
</dbReference>
<gene>
    <name evidence="5" type="ORF">ACHAXA_005104</name>
</gene>
<dbReference type="SMART" id="SM00758">
    <property type="entry name" value="PA14"/>
    <property type="match status" value="3"/>
</dbReference>
<dbReference type="Gene3D" id="3.90.182.10">
    <property type="entry name" value="Toxin - Anthrax Protective Antigen,domain 1"/>
    <property type="match status" value="1"/>
</dbReference>
<feature type="transmembrane region" description="Helical" evidence="2">
    <location>
        <begin position="71"/>
        <end position="91"/>
    </location>
</feature>
<evidence type="ECO:0008006" key="7">
    <source>
        <dbReference type="Google" id="ProtNLM"/>
    </source>
</evidence>
<dbReference type="Pfam" id="PF02469">
    <property type="entry name" value="Fasciclin"/>
    <property type="match status" value="1"/>
</dbReference>
<feature type="domain" description="PA14" evidence="4">
    <location>
        <begin position="362"/>
        <end position="520"/>
    </location>
</feature>
<dbReference type="Proteomes" id="UP001530377">
    <property type="component" value="Unassembled WGS sequence"/>
</dbReference>
<reference evidence="5 6" key="1">
    <citation type="submission" date="2024-10" db="EMBL/GenBank/DDBJ databases">
        <title>Updated reference genomes for cyclostephanoid diatoms.</title>
        <authorList>
            <person name="Roberts W.R."/>
            <person name="Alverson A.J."/>
        </authorList>
    </citation>
    <scope>NUCLEOTIDE SEQUENCE [LARGE SCALE GENOMIC DNA]</scope>
    <source>
        <strain evidence="5 6">AJA228-03</strain>
    </source>
</reference>
<evidence type="ECO:0000259" key="3">
    <source>
        <dbReference type="PROSITE" id="PS50213"/>
    </source>
</evidence>
<comment type="caution">
    <text evidence="5">The sequence shown here is derived from an EMBL/GenBank/DDBJ whole genome shotgun (WGS) entry which is preliminary data.</text>
</comment>
<dbReference type="Pfam" id="PF07691">
    <property type="entry name" value="PA14"/>
    <property type="match status" value="2"/>
</dbReference>
<evidence type="ECO:0000256" key="2">
    <source>
        <dbReference type="SAM" id="Phobius"/>
    </source>
</evidence>
<dbReference type="InterPro" id="IPR011658">
    <property type="entry name" value="PA14_dom"/>
</dbReference>
<proteinExistence type="predicted"/>
<keyword evidence="2" id="KW-0472">Membrane</keyword>
<dbReference type="PANTHER" id="PTHR46769:SF2">
    <property type="entry name" value="FIBROCYSTIN-L ISOFORM 2 PRECURSOR-RELATED"/>
    <property type="match status" value="1"/>
</dbReference>
<evidence type="ECO:0000256" key="1">
    <source>
        <dbReference type="ARBA" id="ARBA00022729"/>
    </source>
</evidence>
<name>A0ABD3R7H8_9STRA</name>
<keyword evidence="6" id="KW-1185">Reference proteome</keyword>
<feature type="domain" description="FAS1" evidence="3">
    <location>
        <begin position="808"/>
        <end position="973"/>
    </location>
</feature>
<feature type="domain" description="PA14" evidence="4">
    <location>
        <begin position="610"/>
        <end position="768"/>
    </location>
</feature>
<dbReference type="SUPFAM" id="SSF56988">
    <property type="entry name" value="Anthrax protective antigen"/>
    <property type="match status" value="3"/>
</dbReference>
<dbReference type="SUPFAM" id="SSF82153">
    <property type="entry name" value="FAS1 domain"/>
    <property type="match status" value="1"/>
</dbReference>
<evidence type="ECO:0000259" key="4">
    <source>
        <dbReference type="PROSITE" id="PS51820"/>
    </source>
</evidence>
<protein>
    <recommendedName>
        <fullName evidence="7">PA14 domain-containing protein</fullName>
    </recommendedName>
</protein>
<accession>A0ABD3R7H8</accession>
<dbReference type="PROSITE" id="PS51820">
    <property type="entry name" value="PA14"/>
    <property type="match status" value="3"/>
</dbReference>
<dbReference type="EMBL" id="JALLPB020000462">
    <property type="protein sequence ID" value="KAL3808893.1"/>
    <property type="molecule type" value="Genomic_DNA"/>
</dbReference>
<keyword evidence="2" id="KW-1133">Transmembrane helix</keyword>
<keyword evidence="2" id="KW-0812">Transmembrane</keyword>
<dbReference type="Gene3D" id="2.60.120.1560">
    <property type="match status" value="1"/>
</dbReference>
<evidence type="ECO:0000313" key="6">
    <source>
        <dbReference type="Proteomes" id="UP001530377"/>
    </source>
</evidence>
<dbReference type="InterPro" id="IPR037524">
    <property type="entry name" value="PA14/GLEYA"/>
</dbReference>
<feature type="domain" description="PA14" evidence="4">
    <location>
        <begin position="126"/>
        <end position="276"/>
    </location>
</feature>
<dbReference type="InterPro" id="IPR052387">
    <property type="entry name" value="Fibrocystin"/>
</dbReference>
<organism evidence="5 6">
    <name type="scientific">Cyclostephanos tholiformis</name>
    <dbReference type="NCBI Taxonomy" id="382380"/>
    <lineage>
        <taxon>Eukaryota</taxon>
        <taxon>Sar</taxon>
        <taxon>Stramenopiles</taxon>
        <taxon>Ochrophyta</taxon>
        <taxon>Bacillariophyta</taxon>
        <taxon>Coscinodiscophyceae</taxon>
        <taxon>Thalassiosirophycidae</taxon>
        <taxon>Stephanodiscales</taxon>
        <taxon>Stephanodiscaceae</taxon>
        <taxon>Cyclostephanos</taxon>
    </lineage>
</organism>
<dbReference type="PROSITE" id="PS50213">
    <property type="entry name" value="FAS1"/>
    <property type="match status" value="1"/>
</dbReference>
<dbReference type="AlphaFoldDB" id="A0ABD3R7H8"/>